<organism evidence="7 8">
    <name type="scientific">Rhizobium tropici</name>
    <dbReference type="NCBI Taxonomy" id="398"/>
    <lineage>
        <taxon>Bacteria</taxon>
        <taxon>Pseudomonadati</taxon>
        <taxon>Pseudomonadota</taxon>
        <taxon>Alphaproteobacteria</taxon>
        <taxon>Hyphomicrobiales</taxon>
        <taxon>Rhizobiaceae</taxon>
        <taxon>Rhizobium/Agrobacterium group</taxon>
        <taxon>Rhizobium</taxon>
    </lineage>
</organism>
<dbReference type="InterPro" id="IPR020846">
    <property type="entry name" value="MFS_dom"/>
</dbReference>
<dbReference type="PROSITE" id="PS50850">
    <property type="entry name" value="MFS"/>
    <property type="match status" value="1"/>
</dbReference>
<accession>A0A329Y623</accession>
<evidence type="ECO:0000259" key="6">
    <source>
        <dbReference type="PROSITE" id="PS50850"/>
    </source>
</evidence>
<feature type="transmembrane region" description="Helical" evidence="5">
    <location>
        <begin position="228"/>
        <end position="247"/>
    </location>
</feature>
<feature type="transmembrane region" description="Helical" evidence="5">
    <location>
        <begin position="167"/>
        <end position="187"/>
    </location>
</feature>
<keyword evidence="4 5" id="KW-0472">Membrane</keyword>
<dbReference type="Gene3D" id="1.20.1250.20">
    <property type="entry name" value="MFS general substrate transporter like domains"/>
    <property type="match status" value="1"/>
</dbReference>
<dbReference type="InterPro" id="IPR036259">
    <property type="entry name" value="MFS_trans_sf"/>
</dbReference>
<evidence type="ECO:0000256" key="2">
    <source>
        <dbReference type="ARBA" id="ARBA00022692"/>
    </source>
</evidence>
<dbReference type="Pfam" id="PF07690">
    <property type="entry name" value="MFS_1"/>
    <property type="match status" value="1"/>
</dbReference>
<dbReference type="GO" id="GO:0022857">
    <property type="term" value="F:transmembrane transporter activity"/>
    <property type="evidence" value="ECO:0007669"/>
    <property type="project" value="InterPro"/>
</dbReference>
<gene>
    <name evidence="7" type="ORF">DQ393_32105</name>
</gene>
<dbReference type="Gene3D" id="1.20.1720.10">
    <property type="entry name" value="Multidrug resistance protein D"/>
    <property type="match status" value="1"/>
</dbReference>
<evidence type="ECO:0000256" key="1">
    <source>
        <dbReference type="ARBA" id="ARBA00004141"/>
    </source>
</evidence>
<dbReference type="CDD" id="cd17321">
    <property type="entry name" value="MFS_MMR_MDR_like"/>
    <property type="match status" value="1"/>
</dbReference>
<dbReference type="Proteomes" id="UP000251205">
    <property type="component" value="Unassembled WGS sequence"/>
</dbReference>
<dbReference type="SUPFAM" id="SSF103473">
    <property type="entry name" value="MFS general substrate transporter"/>
    <property type="match status" value="1"/>
</dbReference>
<dbReference type="RefSeq" id="WP_112345709.1">
    <property type="nucleotide sequence ID" value="NZ_QMKK01000061.1"/>
</dbReference>
<sequence length="484" mass="51236">MSSAPIRLGQVGLMILLAGQLLLQLDFSIINVGLAAISASLHAGETELELFVAAYGVAFAVCLAMGARLGDNFGRRRMFGLAVLLFCLASLLCGVATSVAFLIVARTLQGIAAALMVPQVLATIHVTLTGRDHARAVALYGAIGGIAFIIGQVLGGFLISADIAGSGWRSIFLINLPICALILFCMWRHVPETRGQGRVPVDWSGMITLALLTLSVLLPTALGPSLHWNWLCLAGFVPILPLTALLWRIERAKEARGAFPILPPSLTRISSMRFGGLIAIIFFTCWSGFMFVLALTLQAGAGLTPLQSGNALIALGGSYFVSAAFVTRRLAGMRREAMLVTGCLIQMTGLALLIVTLEIVWPRLAVINLIPSTILIGFGQALIVNCFYRLGLADVPHEHAGAGSAMLATMQQVSLGLGPAILGAVFAQVLQYDSVYLTAGVTAIAVELGLMAILLLATLLRLARQRSLSEEDAKIDETLVVAPE</sequence>
<dbReference type="PANTHER" id="PTHR42718">
    <property type="entry name" value="MAJOR FACILITATOR SUPERFAMILY MULTIDRUG TRANSPORTER MFSC"/>
    <property type="match status" value="1"/>
</dbReference>
<dbReference type="OrthoDB" id="2414439at2"/>
<evidence type="ECO:0000256" key="4">
    <source>
        <dbReference type="ARBA" id="ARBA00023136"/>
    </source>
</evidence>
<evidence type="ECO:0000256" key="3">
    <source>
        <dbReference type="ARBA" id="ARBA00022989"/>
    </source>
</evidence>
<feature type="transmembrane region" description="Helical" evidence="5">
    <location>
        <begin position="111"/>
        <end position="130"/>
    </location>
</feature>
<feature type="transmembrane region" description="Helical" evidence="5">
    <location>
        <begin position="51"/>
        <end position="69"/>
    </location>
</feature>
<comment type="caution">
    <text evidence="7">The sequence shown here is derived from an EMBL/GenBank/DDBJ whole genome shotgun (WGS) entry which is preliminary data.</text>
</comment>
<dbReference type="EMBL" id="QMKK01000061">
    <property type="protein sequence ID" value="RAX37444.1"/>
    <property type="molecule type" value="Genomic_DNA"/>
</dbReference>
<feature type="transmembrane region" description="Helical" evidence="5">
    <location>
        <begin position="339"/>
        <end position="361"/>
    </location>
</feature>
<proteinExistence type="predicted"/>
<keyword evidence="2 5" id="KW-0812">Transmembrane</keyword>
<evidence type="ECO:0000313" key="8">
    <source>
        <dbReference type="Proteomes" id="UP000251205"/>
    </source>
</evidence>
<feature type="transmembrane region" description="Helical" evidence="5">
    <location>
        <begin position="274"/>
        <end position="297"/>
    </location>
</feature>
<feature type="transmembrane region" description="Helical" evidence="5">
    <location>
        <begin position="309"/>
        <end position="327"/>
    </location>
</feature>
<comment type="subcellular location">
    <subcellularLocation>
        <location evidence="1">Membrane</location>
        <topology evidence="1">Multi-pass membrane protein</topology>
    </subcellularLocation>
</comment>
<dbReference type="GO" id="GO:0016020">
    <property type="term" value="C:membrane"/>
    <property type="evidence" value="ECO:0007669"/>
    <property type="project" value="UniProtKB-SubCell"/>
</dbReference>
<feature type="transmembrane region" description="Helical" evidence="5">
    <location>
        <begin position="373"/>
        <end position="392"/>
    </location>
</feature>
<feature type="transmembrane region" description="Helical" evidence="5">
    <location>
        <begin position="199"/>
        <end position="222"/>
    </location>
</feature>
<evidence type="ECO:0000256" key="5">
    <source>
        <dbReference type="SAM" id="Phobius"/>
    </source>
</evidence>
<feature type="domain" description="Major facilitator superfamily (MFS) profile" evidence="6">
    <location>
        <begin position="12"/>
        <end position="466"/>
    </location>
</feature>
<name>A0A329Y623_RHITR</name>
<feature type="transmembrane region" description="Helical" evidence="5">
    <location>
        <begin position="413"/>
        <end position="430"/>
    </location>
</feature>
<feature type="transmembrane region" description="Helical" evidence="5">
    <location>
        <begin position="81"/>
        <end position="105"/>
    </location>
</feature>
<evidence type="ECO:0000313" key="7">
    <source>
        <dbReference type="EMBL" id="RAX37444.1"/>
    </source>
</evidence>
<protein>
    <submittedName>
        <fullName evidence="7">MFS transporter</fullName>
    </submittedName>
</protein>
<dbReference type="PANTHER" id="PTHR42718:SF39">
    <property type="entry name" value="ACTINORHODIN TRANSPORTER-RELATED"/>
    <property type="match status" value="1"/>
</dbReference>
<feature type="transmembrane region" description="Helical" evidence="5">
    <location>
        <begin position="436"/>
        <end position="460"/>
    </location>
</feature>
<feature type="transmembrane region" description="Helical" evidence="5">
    <location>
        <begin position="137"/>
        <end position="161"/>
    </location>
</feature>
<dbReference type="InterPro" id="IPR011701">
    <property type="entry name" value="MFS"/>
</dbReference>
<keyword evidence="3 5" id="KW-1133">Transmembrane helix</keyword>
<reference evidence="7 8" key="1">
    <citation type="submission" date="2018-06" db="EMBL/GenBank/DDBJ databases">
        <title>Whole Genome Sequence of an efficient microsymbiont, Rhizobium tropici.</title>
        <authorList>
            <person name="Srinivasan R."/>
            <person name="Singh H.V."/>
            <person name="Srivastava R."/>
            <person name="Kumari B."/>
            <person name="Radhakrishna A."/>
        </authorList>
    </citation>
    <scope>NUCLEOTIDE SEQUENCE [LARGE SCALE GENOMIC DNA]</scope>
    <source>
        <strain evidence="7 8">IGFRI Rhizo-19</strain>
    </source>
</reference>
<dbReference type="AlphaFoldDB" id="A0A329Y623"/>